<protein>
    <submittedName>
        <fullName evidence="2">Uncharacterized protein</fullName>
    </submittedName>
</protein>
<dbReference type="EMBL" id="CAJOBB010023353">
    <property type="protein sequence ID" value="CAF4392418.1"/>
    <property type="molecule type" value="Genomic_DNA"/>
</dbReference>
<proteinExistence type="predicted"/>
<feature type="region of interest" description="Disordered" evidence="1">
    <location>
        <begin position="58"/>
        <end position="93"/>
    </location>
</feature>
<name>A0A820NQ83_9BILA</name>
<evidence type="ECO:0000256" key="1">
    <source>
        <dbReference type="SAM" id="MobiDB-lite"/>
    </source>
</evidence>
<sequence>MYDIFCQVKALMYCFTYSYYLDLIINTGSNTGIFSLQTYITINDMDTSTLLRSLSLGGSEDDTNLSPAMSEENTSNNQFDQACTSTSKRRYKR</sequence>
<reference evidence="2" key="1">
    <citation type="submission" date="2021-02" db="EMBL/GenBank/DDBJ databases">
        <authorList>
            <person name="Nowell W R."/>
        </authorList>
    </citation>
    <scope>NUCLEOTIDE SEQUENCE</scope>
</reference>
<gene>
    <name evidence="2" type="ORF">KXQ929_LOCUS50540</name>
</gene>
<feature type="non-terminal residue" evidence="2">
    <location>
        <position position="1"/>
    </location>
</feature>
<organism evidence="2 3">
    <name type="scientific">Adineta steineri</name>
    <dbReference type="NCBI Taxonomy" id="433720"/>
    <lineage>
        <taxon>Eukaryota</taxon>
        <taxon>Metazoa</taxon>
        <taxon>Spiralia</taxon>
        <taxon>Gnathifera</taxon>
        <taxon>Rotifera</taxon>
        <taxon>Eurotatoria</taxon>
        <taxon>Bdelloidea</taxon>
        <taxon>Adinetida</taxon>
        <taxon>Adinetidae</taxon>
        <taxon>Adineta</taxon>
    </lineage>
</organism>
<accession>A0A820NQ83</accession>
<feature type="compositionally biased region" description="Polar residues" evidence="1">
    <location>
        <begin position="64"/>
        <end position="86"/>
    </location>
</feature>
<evidence type="ECO:0000313" key="3">
    <source>
        <dbReference type="Proteomes" id="UP000663868"/>
    </source>
</evidence>
<comment type="caution">
    <text evidence="2">The sequence shown here is derived from an EMBL/GenBank/DDBJ whole genome shotgun (WGS) entry which is preliminary data.</text>
</comment>
<dbReference type="AlphaFoldDB" id="A0A820NQ83"/>
<dbReference type="Proteomes" id="UP000663868">
    <property type="component" value="Unassembled WGS sequence"/>
</dbReference>
<evidence type="ECO:0000313" key="2">
    <source>
        <dbReference type="EMBL" id="CAF4392418.1"/>
    </source>
</evidence>